<evidence type="ECO:0000313" key="3">
    <source>
        <dbReference type="Proteomes" id="UP001488805"/>
    </source>
</evidence>
<feature type="compositionally biased region" description="Polar residues" evidence="1">
    <location>
        <begin position="7"/>
        <end position="16"/>
    </location>
</feature>
<feature type="region of interest" description="Disordered" evidence="1">
    <location>
        <begin position="1"/>
        <end position="58"/>
    </location>
</feature>
<dbReference type="Proteomes" id="UP001488805">
    <property type="component" value="Unassembled WGS sequence"/>
</dbReference>
<accession>A0AAW1G1W9</accession>
<gene>
    <name evidence="2" type="ORF">VZT92_003319</name>
</gene>
<feature type="compositionally biased region" description="Polar residues" evidence="1">
    <location>
        <begin position="31"/>
        <end position="44"/>
    </location>
</feature>
<keyword evidence="3" id="KW-1185">Reference proteome</keyword>
<organism evidence="2 3">
    <name type="scientific">Zoarces viviparus</name>
    <name type="common">Viviparous eelpout</name>
    <name type="synonym">Blennius viviparus</name>
    <dbReference type="NCBI Taxonomy" id="48416"/>
    <lineage>
        <taxon>Eukaryota</taxon>
        <taxon>Metazoa</taxon>
        <taxon>Chordata</taxon>
        <taxon>Craniata</taxon>
        <taxon>Vertebrata</taxon>
        <taxon>Euteleostomi</taxon>
        <taxon>Actinopterygii</taxon>
        <taxon>Neopterygii</taxon>
        <taxon>Teleostei</taxon>
        <taxon>Neoteleostei</taxon>
        <taxon>Acanthomorphata</taxon>
        <taxon>Eupercaria</taxon>
        <taxon>Perciformes</taxon>
        <taxon>Cottioidei</taxon>
        <taxon>Zoarcales</taxon>
        <taxon>Zoarcidae</taxon>
        <taxon>Zoarcinae</taxon>
        <taxon>Zoarces</taxon>
    </lineage>
</organism>
<evidence type="ECO:0000313" key="2">
    <source>
        <dbReference type="EMBL" id="KAK9540901.1"/>
    </source>
</evidence>
<reference evidence="2 3" key="1">
    <citation type="journal article" date="2024" name="Genome Biol. Evol.">
        <title>Chromosome-level genome assembly of the viviparous eelpout Zoarces viviparus.</title>
        <authorList>
            <person name="Fuhrmann N."/>
            <person name="Brasseur M.V."/>
            <person name="Bakowski C.E."/>
            <person name="Podsiadlowski L."/>
            <person name="Prost S."/>
            <person name="Krehenwinkel H."/>
            <person name="Mayer C."/>
        </authorList>
    </citation>
    <scope>NUCLEOTIDE SEQUENCE [LARGE SCALE GENOMIC DNA]</scope>
    <source>
        <strain evidence="2">NO-MEL_2022_Ind0_liver</strain>
    </source>
</reference>
<feature type="compositionally biased region" description="Basic and acidic residues" evidence="1">
    <location>
        <begin position="17"/>
        <end position="30"/>
    </location>
</feature>
<protein>
    <submittedName>
        <fullName evidence="2">Uncharacterized protein</fullName>
    </submittedName>
</protein>
<comment type="caution">
    <text evidence="2">The sequence shown here is derived from an EMBL/GenBank/DDBJ whole genome shotgun (WGS) entry which is preliminary data.</text>
</comment>
<dbReference type="EMBL" id="JBCEZU010000013">
    <property type="protein sequence ID" value="KAK9540901.1"/>
    <property type="molecule type" value="Genomic_DNA"/>
</dbReference>
<proteinExistence type="predicted"/>
<feature type="compositionally biased region" description="Basic and acidic residues" evidence="1">
    <location>
        <begin position="103"/>
        <end position="119"/>
    </location>
</feature>
<dbReference type="AlphaFoldDB" id="A0AAW1G1W9"/>
<name>A0AAW1G1W9_ZOAVI</name>
<feature type="region of interest" description="Disordered" evidence="1">
    <location>
        <begin position="93"/>
        <end position="119"/>
    </location>
</feature>
<sequence length="119" mass="13454">MEKSPRQMENSPSHYETATEHETPAADGTKRTASSSSSLPTNGHQPMRRLDSEARGVKMGAARPRLHYQMATASFRVIRRLDRFQRLIASDGWEMEGGGRGGETTRWRVTETESCRKME</sequence>
<evidence type="ECO:0000256" key="1">
    <source>
        <dbReference type="SAM" id="MobiDB-lite"/>
    </source>
</evidence>